<gene>
    <name evidence="1" type="ORF">SAMN02745752_01940</name>
</gene>
<evidence type="ECO:0000313" key="1">
    <source>
        <dbReference type="EMBL" id="SFX51134.1"/>
    </source>
</evidence>
<proteinExistence type="predicted"/>
<keyword evidence="2" id="KW-1185">Reference proteome</keyword>
<dbReference type="AlphaFoldDB" id="A0A1K1XNL7"/>
<reference evidence="1 2" key="1">
    <citation type="submission" date="2016-11" db="EMBL/GenBank/DDBJ databases">
        <authorList>
            <person name="Jaros S."/>
            <person name="Januszkiewicz K."/>
            <person name="Wedrychowicz H."/>
        </authorList>
    </citation>
    <scope>NUCLEOTIDE SEQUENCE [LARGE SCALE GENOMIC DNA]</scope>
    <source>
        <strain evidence="1 2">DSM 21637</strain>
    </source>
</reference>
<dbReference type="EMBL" id="FPJW01000006">
    <property type="protein sequence ID" value="SFX51134.1"/>
    <property type="molecule type" value="Genomic_DNA"/>
</dbReference>
<evidence type="ECO:0000313" key="2">
    <source>
        <dbReference type="Proteomes" id="UP000182350"/>
    </source>
</evidence>
<dbReference type="STRING" id="1122209.SAMN02745752_01940"/>
<accession>A0A1K1XNL7</accession>
<dbReference type="OrthoDB" id="5298181at2"/>
<dbReference type="Proteomes" id="UP000182350">
    <property type="component" value="Unassembled WGS sequence"/>
</dbReference>
<dbReference type="InterPro" id="IPR013321">
    <property type="entry name" value="Arc_rbn_hlx_hlx"/>
</dbReference>
<dbReference type="GO" id="GO:0006355">
    <property type="term" value="P:regulation of DNA-templated transcription"/>
    <property type="evidence" value="ECO:0007669"/>
    <property type="project" value="InterPro"/>
</dbReference>
<dbReference type="SUPFAM" id="SSF47598">
    <property type="entry name" value="Ribbon-helix-helix"/>
    <property type="match status" value="1"/>
</dbReference>
<sequence length="96" mass="10945">MGVQALKPTTIKLDTELKERLSRLSSVKDRSAHKLIIQAVTEFVEREEQRQAFLAEAVAAWEDYELTGIHLTSEEADDWLEQLEQGRDVEPPACHV</sequence>
<dbReference type="InterPro" id="IPR010985">
    <property type="entry name" value="Ribbon_hlx_hlx"/>
</dbReference>
<name>A0A1K1XNL7_9GAMM</name>
<dbReference type="Gene3D" id="1.10.1220.10">
    <property type="entry name" value="Met repressor-like"/>
    <property type="match status" value="1"/>
</dbReference>
<protein>
    <submittedName>
        <fullName evidence="1">Predicted transcriptional regulator</fullName>
    </submittedName>
</protein>
<organism evidence="1 2">
    <name type="scientific">Marinospirillum alkaliphilum DSM 21637</name>
    <dbReference type="NCBI Taxonomy" id="1122209"/>
    <lineage>
        <taxon>Bacteria</taxon>
        <taxon>Pseudomonadati</taxon>
        <taxon>Pseudomonadota</taxon>
        <taxon>Gammaproteobacteria</taxon>
        <taxon>Oceanospirillales</taxon>
        <taxon>Oceanospirillaceae</taxon>
        <taxon>Marinospirillum</taxon>
    </lineage>
</organism>
<dbReference type="CDD" id="cd22233">
    <property type="entry name" value="RHH_CopAso-like"/>
    <property type="match status" value="1"/>
</dbReference>